<proteinExistence type="predicted"/>
<dbReference type="AlphaFoldDB" id="A0A225B047"/>
<dbReference type="OrthoDB" id="1707486at2759"/>
<dbReference type="RefSeq" id="XP_020120216.1">
    <property type="nucleotide sequence ID" value="XM_020267094.1"/>
</dbReference>
<feature type="region of interest" description="Disordered" evidence="6">
    <location>
        <begin position="126"/>
        <end position="300"/>
    </location>
</feature>
<evidence type="ECO:0000313" key="9">
    <source>
        <dbReference type="Proteomes" id="UP000214365"/>
    </source>
</evidence>
<comment type="subcellular location">
    <subcellularLocation>
        <location evidence="1">Nucleus</location>
    </subcellularLocation>
</comment>
<dbReference type="GO" id="GO:0006272">
    <property type="term" value="P:leading strand elongation"/>
    <property type="evidence" value="ECO:0007669"/>
    <property type="project" value="TreeGrafter"/>
</dbReference>
<keyword evidence="9" id="KW-1185">Reference proteome</keyword>
<comment type="caution">
    <text evidence="8">The sequence shown here is derived from an EMBL/GenBank/DDBJ whole genome shotgun (WGS) entry which is preliminary data.</text>
</comment>
<dbReference type="PANTHER" id="PTHR46172">
    <property type="entry name" value="DNA POLYMERASE EPSILON SUBUNIT 3"/>
    <property type="match status" value="1"/>
</dbReference>
<evidence type="ECO:0000256" key="5">
    <source>
        <dbReference type="ARBA" id="ARBA00042096"/>
    </source>
</evidence>
<dbReference type="GO" id="GO:0008622">
    <property type="term" value="C:epsilon DNA polymerase complex"/>
    <property type="evidence" value="ECO:0007669"/>
    <property type="project" value="TreeGrafter"/>
</dbReference>
<dbReference type="GO" id="GO:0008623">
    <property type="term" value="C:CHRAC"/>
    <property type="evidence" value="ECO:0007669"/>
    <property type="project" value="TreeGrafter"/>
</dbReference>
<name>A0A225B047_TALAT</name>
<dbReference type="GeneID" id="31004243"/>
<evidence type="ECO:0000256" key="6">
    <source>
        <dbReference type="SAM" id="MobiDB-lite"/>
    </source>
</evidence>
<feature type="compositionally biased region" description="Polar residues" evidence="6">
    <location>
        <begin position="1"/>
        <end position="10"/>
    </location>
</feature>
<feature type="compositionally biased region" description="Basic and acidic residues" evidence="6">
    <location>
        <begin position="205"/>
        <end position="215"/>
    </location>
</feature>
<dbReference type="GO" id="GO:0031490">
    <property type="term" value="F:chromatin DNA binding"/>
    <property type="evidence" value="ECO:0007669"/>
    <property type="project" value="TreeGrafter"/>
</dbReference>
<dbReference type="InterPro" id="IPR051377">
    <property type="entry name" value="DNA_Pol-Epsilon_Subunit"/>
</dbReference>
<feature type="domain" description="Transcription factor CBF/NF-Y/archaeal histone" evidence="7">
    <location>
        <begin position="50"/>
        <end position="110"/>
    </location>
</feature>
<dbReference type="SUPFAM" id="SSF47113">
    <property type="entry name" value="Histone-fold"/>
    <property type="match status" value="1"/>
</dbReference>
<feature type="compositionally biased region" description="Basic and acidic residues" evidence="6">
    <location>
        <begin position="126"/>
        <end position="146"/>
    </location>
</feature>
<dbReference type="InterPro" id="IPR009072">
    <property type="entry name" value="Histone-fold"/>
</dbReference>
<dbReference type="Proteomes" id="UP000214365">
    <property type="component" value="Unassembled WGS sequence"/>
</dbReference>
<dbReference type="GO" id="GO:0006974">
    <property type="term" value="P:DNA damage response"/>
    <property type="evidence" value="ECO:0007669"/>
    <property type="project" value="TreeGrafter"/>
</dbReference>
<dbReference type="CDD" id="cd22928">
    <property type="entry name" value="HFD_POLE3_DPB4"/>
    <property type="match status" value="1"/>
</dbReference>
<evidence type="ECO:0000256" key="4">
    <source>
        <dbReference type="ARBA" id="ARBA00039775"/>
    </source>
</evidence>
<evidence type="ECO:0000313" key="8">
    <source>
        <dbReference type="EMBL" id="OKL60095.1"/>
    </source>
</evidence>
<accession>A0A225B047</accession>
<keyword evidence="3" id="KW-0539">Nucleus</keyword>
<keyword evidence="2" id="KW-0235">DNA replication</keyword>
<feature type="compositionally biased region" description="Low complexity" evidence="6">
    <location>
        <begin position="164"/>
        <end position="178"/>
    </location>
</feature>
<gene>
    <name evidence="8" type="ORF">UA08_04488</name>
</gene>
<dbReference type="Pfam" id="PF00808">
    <property type="entry name" value="CBFD_NFYB_HMF"/>
    <property type="match status" value="1"/>
</dbReference>
<feature type="compositionally biased region" description="Acidic residues" evidence="6">
    <location>
        <begin position="275"/>
        <end position="287"/>
    </location>
</feature>
<organism evidence="8 9">
    <name type="scientific">Talaromyces atroroseus</name>
    <dbReference type="NCBI Taxonomy" id="1441469"/>
    <lineage>
        <taxon>Eukaryota</taxon>
        <taxon>Fungi</taxon>
        <taxon>Dikarya</taxon>
        <taxon>Ascomycota</taxon>
        <taxon>Pezizomycotina</taxon>
        <taxon>Eurotiomycetes</taxon>
        <taxon>Eurotiomycetidae</taxon>
        <taxon>Eurotiales</taxon>
        <taxon>Trichocomaceae</taxon>
        <taxon>Talaromyces</taxon>
        <taxon>Talaromyces sect. Trachyspermi</taxon>
    </lineage>
</organism>
<dbReference type="InterPro" id="IPR003958">
    <property type="entry name" value="CBFA_NFYB_domain"/>
</dbReference>
<evidence type="ECO:0000256" key="1">
    <source>
        <dbReference type="ARBA" id="ARBA00004123"/>
    </source>
</evidence>
<feature type="compositionally biased region" description="Basic and acidic residues" evidence="6">
    <location>
        <begin position="261"/>
        <end position="270"/>
    </location>
</feature>
<dbReference type="Gene3D" id="1.10.20.10">
    <property type="entry name" value="Histone, subunit A"/>
    <property type="match status" value="1"/>
</dbReference>
<evidence type="ECO:0000256" key="3">
    <source>
        <dbReference type="ARBA" id="ARBA00023242"/>
    </source>
</evidence>
<feature type="compositionally biased region" description="Acidic residues" evidence="6">
    <location>
        <begin position="216"/>
        <end position="260"/>
    </location>
</feature>
<dbReference type="PANTHER" id="PTHR46172:SF1">
    <property type="entry name" value="DNA POLYMERASE EPSILON SUBUNIT 3"/>
    <property type="match status" value="1"/>
</dbReference>
<reference evidence="8 9" key="1">
    <citation type="submission" date="2015-06" db="EMBL/GenBank/DDBJ databases">
        <title>Talaromyces atroroseus IBT 11181 draft genome.</title>
        <authorList>
            <person name="Rasmussen K.B."/>
            <person name="Rasmussen S."/>
            <person name="Petersen B."/>
            <person name="Sicheritz-Ponten T."/>
            <person name="Mortensen U.H."/>
            <person name="Thrane U."/>
        </authorList>
    </citation>
    <scope>NUCLEOTIDE SEQUENCE [LARGE SCALE GENOMIC DNA]</scope>
    <source>
        <strain evidence="8 9">IBT 11181</strain>
    </source>
</reference>
<feature type="compositionally biased region" description="Basic and acidic residues" evidence="6">
    <location>
        <begin position="186"/>
        <end position="195"/>
    </location>
</feature>
<protein>
    <recommendedName>
        <fullName evidence="4">DNA polymerase epsilon subunit D</fullName>
    </recommendedName>
    <alternativeName>
        <fullName evidence="5">DNA polymerase II subunit D</fullName>
    </alternativeName>
</protein>
<evidence type="ECO:0000256" key="2">
    <source>
        <dbReference type="ARBA" id="ARBA00022705"/>
    </source>
</evidence>
<dbReference type="GO" id="GO:0046982">
    <property type="term" value="F:protein heterodimerization activity"/>
    <property type="evidence" value="ECO:0007669"/>
    <property type="project" value="InterPro"/>
</dbReference>
<evidence type="ECO:0000259" key="7">
    <source>
        <dbReference type="Pfam" id="PF00808"/>
    </source>
</evidence>
<feature type="region of interest" description="Disordered" evidence="6">
    <location>
        <begin position="1"/>
        <end position="42"/>
    </location>
</feature>
<dbReference type="STRING" id="1441469.A0A225B047"/>
<feature type="compositionally biased region" description="Polar residues" evidence="6">
    <location>
        <begin position="29"/>
        <end position="42"/>
    </location>
</feature>
<dbReference type="GO" id="GO:0031507">
    <property type="term" value="P:heterochromatin formation"/>
    <property type="evidence" value="ECO:0007669"/>
    <property type="project" value="TreeGrafter"/>
</dbReference>
<dbReference type="EMBL" id="LFMY01000006">
    <property type="protein sequence ID" value="OKL60095.1"/>
    <property type="molecule type" value="Genomic_DNA"/>
</dbReference>
<sequence>MPPRKSTSSLPPADNEAATAAVEGGEGPTQATEQQLKAQSEGVSVEDLLLPRSVTQRLAKSVLPPNTTIQKDALLAIQKAATVFVSYLSSHANEATLKRTIAPSDILSALSELEFDSLRPRLERELDAHTEAQADKKRAKEKKAEMPSDINNNDNNNQKDGDEGAAAAVTIGAAEVGKSGAGAGGDDPKKKERIATIKGHKRVKRDSNGNERSADETEVEEADEDETEEEEEDDDDDDDDNGDEEEENEDVDENETQSAEDLDRVEDLDARMGGQDDDDSGSDENDDGPAAQLRSNMGLG</sequence>